<comment type="caution">
    <text evidence="6">The sequence shown here is derived from an EMBL/GenBank/DDBJ whole genome shotgun (WGS) entry which is preliminary data.</text>
</comment>
<dbReference type="RefSeq" id="WP_184954824.1">
    <property type="nucleotide sequence ID" value="NZ_BOMC01000022.1"/>
</dbReference>
<evidence type="ECO:0000256" key="4">
    <source>
        <dbReference type="SAM" id="MobiDB-lite"/>
    </source>
</evidence>
<feature type="domain" description="N-acetyltransferase" evidence="5">
    <location>
        <begin position="2"/>
        <end position="163"/>
    </location>
</feature>
<dbReference type="InterPro" id="IPR051531">
    <property type="entry name" value="N-acetyltransferase"/>
</dbReference>
<evidence type="ECO:0000256" key="1">
    <source>
        <dbReference type="ARBA" id="ARBA00022679"/>
    </source>
</evidence>
<keyword evidence="7" id="KW-1185">Reference proteome</keyword>
<reference evidence="6 7" key="1">
    <citation type="submission" date="2020-08" db="EMBL/GenBank/DDBJ databases">
        <title>Sequencing the genomes of 1000 actinobacteria strains.</title>
        <authorList>
            <person name="Klenk H.-P."/>
        </authorList>
    </citation>
    <scope>NUCLEOTIDE SEQUENCE [LARGE SCALE GENOMIC DNA]</scope>
    <source>
        <strain evidence="6 7">DSM 45518</strain>
    </source>
</reference>
<evidence type="ECO:0000313" key="7">
    <source>
        <dbReference type="Proteomes" id="UP000542742"/>
    </source>
</evidence>
<keyword evidence="2 6" id="KW-0012">Acyltransferase</keyword>
<gene>
    <name evidence="6" type="ORF">BKA14_006755</name>
</gene>
<comment type="similarity">
    <text evidence="3">Belongs to the acetyltransferase family. RimJ subfamily.</text>
</comment>
<proteinExistence type="inferred from homology"/>
<evidence type="ECO:0000259" key="5">
    <source>
        <dbReference type="PROSITE" id="PS51186"/>
    </source>
</evidence>
<dbReference type="InterPro" id="IPR016181">
    <property type="entry name" value="Acyl_CoA_acyltransferase"/>
</dbReference>
<name>A0A7W7G562_9ACTN</name>
<dbReference type="PROSITE" id="PS51186">
    <property type="entry name" value="GNAT"/>
    <property type="match status" value="1"/>
</dbReference>
<evidence type="ECO:0000256" key="2">
    <source>
        <dbReference type="ARBA" id="ARBA00023315"/>
    </source>
</evidence>
<dbReference type="Gene3D" id="3.40.630.30">
    <property type="match status" value="1"/>
</dbReference>
<dbReference type="Proteomes" id="UP000542742">
    <property type="component" value="Unassembled WGS sequence"/>
</dbReference>
<dbReference type="SUPFAM" id="SSF55729">
    <property type="entry name" value="Acyl-CoA N-acyltransferases (Nat)"/>
    <property type="match status" value="1"/>
</dbReference>
<dbReference type="AlphaFoldDB" id="A0A7W7G562"/>
<accession>A0A7W7G562</accession>
<evidence type="ECO:0000256" key="3">
    <source>
        <dbReference type="ARBA" id="ARBA00038502"/>
    </source>
</evidence>
<dbReference type="InterPro" id="IPR000182">
    <property type="entry name" value="GNAT_dom"/>
</dbReference>
<dbReference type="Pfam" id="PF13302">
    <property type="entry name" value="Acetyltransf_3"/>
    <property type="match status" value="1"/>
</dbReference>
<dbReference type="PANTHER" id="PTHR43792">
    <property type="entry name" value="GNAT FAMILY, PUTATIVE (AFU_ORTHOLOGUE AFUA_3G00765)-RELATED-RELATED"/>
    <property type="match status" value="1"/>
</dbReference>
<protein>
    <submittedName>
        <fullName evidence="6">Ribosomal-protein-alanine N-acetyltransferase</fullName>
        <ecNumber evidence="6">2.3.1.267</ecNumber>
    </submittedName>
</protein>
<feature type="region of interest" description="Disordered" evidence="4">
    <location>
        <begin position="144"/>
        <end position="166"/>
    </location>
</feature>
<dbReference type="GO" id="GO:0008999">
    <property type="term" value="F:protein-N-terminal-alanine acetyltransferase activity"/>
    <property type="evidence" value="ECO:0007669"/>
    <property type="project" value="UniProtKB-EC"/>
</dbReference>
<dbReference type="PANTHER" id="PTHR43792:SF8">
    <property type="entry name" value="[RIBOSOMAL PROTEIN US5]-ALANINE N-ACETYLTRANSFERASE"/>
    <property type="match status" value="1"/>
</dbReference>
<sequence>MPELQPLRADHAAAVLTFERANRAYFAASVTDRGDGYFDGFAQRHAALLAEQAAGVCAFYVLVDDDGTVIGRFNLYDIENHSADLGYRVAEHVSGRGIATAAVRELCTLAATRHDLHKLRAATAHENVASRRVLTKAGFAPAGPATPADLGGKQGTWFERNLTSPR</sequence>
<evidence type="ECO:0000313" key="6">
    <source>
        <dbReference type="EMBL" id="MBB4696607.1"/>
    </source>
</evidence>
<organism evidence="6 7">
    <name type="scientific">Paractinoplanes abujensis</name>
    <dbReference type="NCBI Taxonomy" id="882441"/>
    <lineage>
        <taxon>Bacteria</taxon>
        <taxon>Bacillati</taxon>
        <taxon>Actinomycetota</taxon>
        <taxon>Actinomycetes</taxon>
        <taxon>Micromonosporales</taxon>
        <taxon>Micromonosporaceae</taxon>
        <taxon>Paractinoplanes</taxon>
    </lineage>
</organism>
<dbReference type="EC" id="2.3.1.267" evidence="6"/>
<dbReference type="GO" id="GO:0005737">
    <property type="term" value="C:cytoplasm"/>
    <property type="evidence" value="ECO:0007669"/>
    <property type="project" value="TreeGrafter"/>
</dbReference>
<keyword evidence="1 6" id="KW-0808">Transferase</keyword>
<dbReference type="EMBL" id="JACHMF010000001">
    <property type="protein sequence ID" value="MBB4696607.1"/>
    <property type="molecule type" value="Genomic_DNA"/>
</dbReference>